<feature type="transmembrane region" description="Helical" evidence="1">
    <location>
        <begin position="171"/>
        <end position="191"/>
    </location>
</feature>
<feature type="transmembrane region" description="Helical" evidence="1">
    <location>
        <begin position="114"/>
        <end position="133"/>
    </location>
</feature>
<dbReference type="RefSeq" id="WP_145420038.1">
    <property type="nucleotide sequence ID" value="NZ_CP036526.1"/>
</dbReference>
<feature type="transmembrane region" description="Helical" evidence="1">
    <location>
        <begin position="145"/>
        <end position="165"/>
    </location>
</feature>
<dbReference type="OrthoDB" id="280357at2"/>
<protein>
    <recommendedName>
        <fullName evidence="4">Glycosyltransferase RgtA/B/C/D-like domain-containing protein</fullName>
    </recommendedName>
</protein>
<feature type="transmembrane region" description="Helical" evidence="1">
    <location>
        <begin position="314"/>
        <end position="336"/>
    </location>
</feature>
<feature type="transmembrane region" description="Helical" evidence="1">
    <location>
        <begin position="198"/>
        <end position="219"/>
    </location>
</feature>
<feature type="transmembrane region" description="Helical" evidence="1">
    <location>
        <begin position="37"/>
        <end position="57"/>
    </location>
</feature>
<feature type="transmembrane region" description="Helical" evidence="1">
    <location>
        <begin position="6"/>
        <end position="25"/>
    </location>
</feature>
<evidence type="ECO:0000313" key="2">
    <source>
        <dbReference type="EMBL" id="QDT12274.1"/>
    </source>
</evidence>
<dbReference type="AlphaFoldDB" id="A0A517NYR3"/>
<evidence type="ECO:0000313" key="3">
    <source>
        <dbReference type="Proteomes" id="UP000319817"/>
    </source>
</evidence>
<evidence type="ECO:0008006" key="4">
    <source>
        <dbReference type="Google" id="ProtNLM"/>
    </source>
</evidence>
<keyword evidence="1" id="KW-0472">Membrane</keyword>
<organism evidence="2 3">
    <name type="scientific">Stieleria marina</name>
    <dbReference type="NCBI Taxonomy" id="1930275"/>
    <lineage>
        <taxon>Bacteria</taxon>
        <taxon>Pseudomonadati</taxon>
        <taxon>Planctomycetota</taxon>
        <taxon>Planctomycetia</taxon>
        <taxon>Pirellulales</taxon>
        <taxon>Pirellulaceae</taxon>
        <taxon>Stieleria</taxon>
    </lineage>
</organism>
<keyword evidence="1" id="KW-0812">Transmembrane</keyword>
<proteinExistence type="predicted"/>
<keyword evidence="3" id="KW-1185">Reference proteome</keyword>
<evidence type="ECO:0000256" key="1">
    <source>
        <dbReference type="SAM" id="Phobius"/>
    </source>
</evidence>
<gene>
    <name evidence="2" type="ORF">K239x_42830</name>
</gene>
<keyword evidence="1" id="KW-1133">Transmembrane helix</keyword>
<feature type="transmembrane region" description="Helical" evidence="1">
    <location>
        <begin position="239"/>
        <end position="261"/>
    </location>
</feature>
<reference evidence="2 3" key="1">
    <citation type="submission" date="2019-02" db="EMBL/GenBank/DDBJ databases">
        <title>Deep-cultivation of Planctomycetes and their phenomic and genomic characterization uncovers novel biology.</title>
        <authorList>
            <person name="Wiegand S."/>
            <person name="Jogler M."/>
            <person name="Boedeker C."/>
            <person name="Pinto D."/>
            <person name="Vollmers J."/>
            <person name="Rivas-Marin E."/>
            <person name="Kohn T."/>
            <person name="Peeters S.H."/>
            <person name="Heuer A."/>
            <person name="Rast P."/>
            <person name="Oberbeckmann S."/>
            <person name="Bunk B."/>
            <person name="Jeske O."/>
            <person name="Meyerdierks A."/>
            <person name="Storesund J.E."/>
            <person name="Kallscheuer N."/>
            <person name="Luecker S."/>
            <person name="Lage O.M."/>
            <person name="Pohl T."/>
            <person name="Merkel B.J."/>
            <person name="Hornburger P."/>
            <person name="Mueller R.-W."/>
            <person name="Bruemmer F."/>
            <person name="Labrenz M."/>
            <person name="Spormann A.M."/>
            <person name="Op den Camp H."/>
            <person name="Overmann J."/>
            <person name="Amann R."/>
            <person name="Jetten M.S.M."/>
            <person name="Mascher T."/>
            <person name="Medema M.H."/>
            <person name="Devos D.P."/>
            <person name="Kaster A.-K."/>
            <person name="Ovreas L."/>
            <person name="Rohde M."/>
            <person name="Galperin M.Y."/>
            <person name="Jogler C."/>
        </authorList>
    </citation>
    <scope>NUCLEOTIDE SEQUENCE [LARGE SCALE GENOMIC DNA]</scope>
    <source>
        <strain evidence="2 3">K23_9</strain>
    </source>
</reference>
<accession>A0A517NYR3</accession>
<dbReference type="EMBL" id="CP036526">
    <property type="protein sequence ID" value="QDT12274.1"/>
    <property type="molecule type" value="Genomic_DNA"/>
</dbReference>
<sequence>MDIVIGLIIAVAAIGSADYCIRRLSSAHIALHDRRNLLYFALFAWVAITFHRCFIWLPSHMRASFDGHTHERAARRIARELQLGSMGLDELEWLSNYGYRSMIGVFYALTDSPIFATYIIHAMAAFIGLLLVLESVVLVSRVEKLPTWVILYALFLPSALIFTPWNMKEGPVLWGIGLIIRFSVASLPNVNFPSRTKVFYFISFVGAALFFLLRPHIFAAWLVACAAPHALSFKRPGSAFFSVLILGVSFVLFLGAVQILAPGFTEQVAQRGIVNQLDAMTDQDLGGSTIVRNAVPIPVLSGLVFILFEPNPTTWGNFNFAIVGVEAWFSTLMIAFQWSRVADKKKLLFSPAVVICVVALLAISFYLGFMYNMGLMVRQRLQIMPACILLATLPLGVTAMNIPAISRRPVAFHRT</sequence>
<feature type="transmembrane region" description="Helical" evidence="1">
    <location>
        <begin position="383"/>
        <end position="405"/>
    </location>
</feature>
<name>A0A517NYR3_9BACT</name>
<dbReference type="Proteomes" id="UP000319817">
    <property type="component" value="Chromosome"/>
</dbReference>
<feature type="transmembrane region" description="Helical" evidence="1">
    <location>
        <begin position="348"/>
        <end position="371"/>
    </location>
</feature>